<dbReference type="EMBL" id="SBIW01000004">
    <property type="protein sequence ID" value="RWY52530.1"/>
    <property type="molecule type" value="Genomic_DNA"/>
</dbReference>
<keyword evidence="1" id="KW-0812">Transmembrane</keyword>
<feature type="transmembrane region" description="Helical" evidence="1">
    <location>
        <begin position="110"/>
        <end position="128"/>
    </location>
</feature>
<dbReference type="AlphaFoldDB" id="A0A444MPG3"/>
<sequence length="152" mass="17880">MPFHITITRSKSFEKRLSKDETEKILCYIDKFIRDKSGKNIDKTDYSLRYKGSTSYFNWNILRAVDKGVFRIEEDGFQSKITYEYFMYQLFIVVPIMGIGFWIFSGSYLGFLLCVGWLGGMNWLITVIRHGSMFNEITEGIDTLFIELKNNK</sequence>
<evidence type="ECO:0000313" key="2">
    <source>
        <dbReference type="EMBL" id="RWY52530.1"/>
    </source>
</evidence>
<keyword evidence="3" id="KW-1185">Reference proteome</keyword>
<feature type="transmembrane region" description="Helical" evidence="1">
    <location>
        <begin position="85"/>
        <end position="104"/>
    </location>
</feature>
<accession>A0A444MPG3</accession>
<name>A0A444MPG3_9SPHI</name>
<dbReference type="OrthoDB" id="795167at2"/>
<protein>
    <submittedName>
        <fullName evidence="2">Uncharacterized protein</fullName>
    </submittedName>
</protein>
<evidence type="ECO:0000313" key="3">
    <source>
        <dbReference type="Proteomes" id="UP000286701"/>
    </source>
</evidence>
<proteinExistence type="predicted"/>
<organism evidence="2 3">
    <name type="scientific">Mucilaginibacter gilvus</name>
    <dbReference type="NCBI Taxonomy" id="2305909"/>
    <lineage>
        <taxon>Bacteria</taxon>
        <taxon>Pseudomonadati</taxon>
        <taxon>Bacteroidota</taxon>
        <taxon>Sphingobacteriia</taxon>
        <taxon>Sphingobacteriales</taxon>
        <taxon>Sphingobacteriaceae</taxon>
        <taxon>Mucilaginibacter</taxon>
    </lineage>
</organism>
<gene>
    <name evidence="2" type="ORF">EPL05_11545</name>
</gene>
<keyword evidence="1" id="KW-0472">Membrane</keyword>
<reference evidence="2 3" key="1">
    <citation type="submission" date="2019-01" db="EMBL/GenBank/DDBJ databases">
        <title>Mucilaginibacter antarcticum sp. nov., isolated from antarctic soil.</title>
        <authorList>
            <person name="Yan Y.-Q."/>
            <person name="Du Z.-J."/>
        </authorList>
    </citation>
    <scope>NUCLEOTIDE SEQUENCE [LARGE SCALE GENOMIC DNA]</scope>
    <source>
        <strain evidence="2 3">F01003</strain>
    </source>
</reference>
<comment type="caution">
    <text evidence="2">The sequence shown here is derived from an EMBL/GenBank/DDBJ whole genome shotgun (WGS) entry which is preliminary data.</text>
</comment>
<evidence type="ECO:0000256" key="1">
    <source>
        <dbReference type="SAM" id="Phobius"/>
    </source>
</evidence>
<dbReference type="Proteomes" id="UP000286701">
    <property type="component" value="Unassembled WGS sequence"/>
</dbReference>
<dbReference type="RefSeq" id="WP_128534116.1">
    <property type="nucleotide sequence ID" value="NZ_SBIW01000004.1"/>
</dbReference>
<keyword evidence="1" id="KW-1133">Transmembrane helix</keyword>